<evidence type="ECO:0000256" key="1">
    <source>
        <dbReference type="SAM" id="Phobius"/>
    </source>
</evidence>
<accession>A0A953HU40</accession>
<organism evidence="2 3">
    <name type="scientific">Membranihabitans marinus</name>
    <dbReference type="NCBI Taxonomy" id="1227546"/>
    <lineage>
        <taxon>Bacteria</taxon>
        <taxon>Pseudomonadati</taxon>
        <taxon>Bacteroidota</taxon>
        <taxon>Saprospiria</taxon>
        <taxon>Saprospirales</taxon>
        <taxon>Saprospiraceae</taxon>
        <taxon>Membranihabitans</taxon>
    </lineage>
</organism>
<evidence type="ECO:0000313" key="3">
    <source>
        <dbReference type="Proteomes" id="UP000753961"/>
    </source>
</evidence>
<keyword evidence="3" id="KW-1185">Reference proteome</keyword>
<sequence>MKYKKNLQYKVSQATAHPSDRVWQKIETNLDGDRRLRRNRRNTVVGWAAAVFVVLMAYQAGKYEVNSSEYKPQTLPLSDHVAKSEVTYPTIQSYNAMISYRKDGQLIPNAQAIWENPLVPRTVDF</sequence>
<evidence type="ECO:0000313" key="2">
    <source>
        <dbReference type="EMBL" id="MBY5958460.1"/>
    </source>
</evidence>
<proteinExistence type="predicted"/>
<keyword evidence="1" id="KW-0472">Membrane</keyword>
<dbReference type="AlphaFoldDB" id="A0A953HU40"/>
<gene>
    <name evidence="2" type="ORF">KUV50_09975</name>
</gene>
<name>A0A953HU40_9BACT</name>
<comment type="caution">
    <text evidence="2">The sequence shown here is derived from an EMBL/GenBank/DDBJ whole genome shotgun (WGS) entry which is preliminary data.</text>
</comment>
<dbReference type="RefSeq" id="WP_222579995.1">
    <property type="nucleotide sequence ID" value="NZ_JAHVHU010000008.1"/>
</dbReference>
<protein>
    <submittedName>
        <fullName evidence="2">Uncharacterized protein</fullName>
    </submittedName>
</protein>
<dbReference type="Proteomes" id="UP000753961">
    <property type="component" value="Unassembled WGS sequence"/>
</dbReference>
<feature type="transmembrane region" description="Helical" evidence="1">
    <location>
        <begin position="44"/>
        <end position="61"/>
    </location>
</feature>
<dbReference type="EMBL" id="JAHVHU010000008">
    <property type="protein sequence ID" value="MBY5958460.1"/>
    <property type="molecule type" value="Genomic_DNA"/>
</dbReference>
<reference evidence="2" key="1">
    <citation type="submission" date="2021-06" db="EMBL/GenBank/DDBJ databases">
        <title>44 bacteria genomes isolated from Dapeng, Shenzhen.</title>
        <authorList>
            <person name="Zheng W."/>
            <person name="Yu S."/>
            <person name="Huang Y."/>
        </authorList>
    </citation>
    <scope>NUCLEOTIDE SEQUENCE</scope>
    <source>
        <strain evidence="2">DP5N28-2</strain>
    </source>
</reference>
<keyword evidence="1" id="KW-1133">Transmembrane helix</keyword>
<keyword evidence="1" id="KW-0812">Transmembrane</keyword>